<name>A0A3B0SAE8_9ZZZZ</name>
<dbReference type="SUPFAM" id="SSF46565">
    <property type="entry name" value="Chaperone J-domain"/>
    <property type="match status" value="1"/>
</dbReference>
<reference evidence="2" key="1">
    <citation type="submission" date="2018-06" db="EMBL/GenBank/DDBJ databases">
        <authorList>
            <person name="Zhirakovskaya E."/>
        </authorList>
    </citation>
    <scope>NUCLEOTIDE SEQUENCE</scope>
</reference>
<evidence type="ECO:0000259" key="1">
    <source>
        <dbReference type="PROSITE" id="PS50076"/>
    </source>
</evidence>
<dbReference type="PRINTS" id="PR00625">
    <property type="entry name" value="JDOMAIN"/>
</dbReference>
<dbReference type="Pfam" id="PF05099">
    <property type="entry name" value="TerB"/>
    <property type="match status" value="1"/>
</dbReference>
<dbReference type="CDD" id="cd07316">
    <property type="entry name" value="terB_like_DjlA"/>
    <property type="match status" value="1"/>
</dbReference>
<dbReference type="InterPro" id="IPR036869">
    <property type="entry name" value="J_dom_sf"/>
</dbReference>
<dbReference type="InterPro" id="IPR001623">
    <property type="entry name" value="DnaJ_domain"/>
</dbReference>
<dbReference type="Pfam" id="PF00226">
    <property type="entry name" value="DnaJ"/>
    <property type="match status" value="1"/>
</dbReference>
<dbReference type="InterPro" id="IPR007791">
    <property type="entry name" value="DjlA_N"/>
</dbReference>
<dbReference type="Gene3D" id="1.10.3680.10">
    <property type="entry name" value="TerB-like"/>
    <property type="match status" value="1"/>
</dbReference>
<evidence type="ECO:0000313" key="2">
    <source>
        <dbReference type="EMBL" id="VAV97886.1"/>
    </source>
</evidence>
<dbReference type="EMBL" id="UOEH01000239">
    <property type="protein sequence ID" value="VAV97886.1"/>
    <property type="molecule type" value="Genomic_DNA"/>
</dbReference>
<dbReference type="PROSITE" id="PS50076">
    <property type="entry name" value="DNAJ_2"/>
    <property type="match status" value="1"/>
</dbReference>
<dbReference type="SUPFAM" id="SSF158682">
    <property type="entry name" value="TerB-like"/>
    <property type="match status" value="1"/>
</dbReference>
<gene>
    <name evidence="2" type="ORF">MNBD_ALPHA05-1525</name>
</gene>
<feature type="domain" description="J" evidence="1">
    <location>
        <begin position="163"/>
        <end position="227"/>
    </location>
</feature>
<dbReference type="CDD" id="cd06257">
    <property type="entry name" value="DnaJ"/>
    <property type="match status" value="1"/>
</dbReference>
<proteinExistence type="predicted"/>
<accession>A0A3B0SAE8</accession>
<dbReference type="AlphaFoldDB" id="A0A3B0SAE8"/>
<dbReference type="SMART" id="SM00271">
    <property type="entry name" value="DnaJ"/>
    <property type="match status" value="1"/>
</dbReference>
<dbReference type="InterPro" id="IPR029024">
    <property type="entry name" value="TerB-like"/>
</dbReference>
<dbReference type="Gene3D" id="1.10.287.110">
    <property type="entry name" value="DnaJ domain"/>
    <property type="match status" value="1"/>
</dbReference>
<protein>
    <submittedName>
        <fullName evidence="2">DnaJ-like protein DjlA</fullName>
    </submittedName>
</protein>
<organism evidence="2">
    <name type="scientific">hydrothermal vent metagenome</name>
    <dbReference type="NCBI Taxonomy" id="652676"/>
    <lineage>
        <taxon>unclassified sequences</taxon>
        <taxon>metagenomes</taxon>
        <taxon>ecological metagenomes</taxon>
    </lineage>
</organism>
<sequence>MTLWDRIETTILKAGRRTLGGLLETLAAQKQRRKETEFSIALIALSAKMAKADGVVTDDEVEAFRDFFQFDEQDAGKVRMVYQLAQQDVAGFDEYLKRVTKLFADAPAVLEDVLDCLFHIAVADGVAHPRELELLDRTARAFGVKGAAYHRLKAAHLGLGEDDPYLILGIDHGASEEDIKAAYRALVRDHHPDILIARGVPPDLLKIGEGRMAAINTAYEQILTDLR</sequence>